<evidence type="ECO:0000259" key="7">
    <source>
        <dbReference type="PROSITE" id="PS50103"/>
    </source>
</evidence>
<dbReference type="GO" id="GO:0010468">
    <property type="term" value="P:regulation of gene expression"/>
    <property type="evidence" value="ECO:0007669"/>
    <property type="project" value="UniProtKB-ARBA"/>
</dbReference>
<dbReference type="InterPro" id="IPR045877">
    <property type="entry name" value="ZFP36-like"/>
</dbReference>
<keyword evidence="9" id="KW-1185">Reference proteome</keyword>
<evidence type="ECO:0000256" key="4">
    <source>
        <dbReference type="ARBA" id="ARBA00022833"/>
    </source>
</evidence>
<dbReference type="Proteomes" id="UP000030680">
    <property type="component" value="Unassembled WGS sequence"/>
</dbReference>
<organism evidence="8 9">
    <name type="scientific">Galdieria sulphuraria</name>
    <name type="common">Red alga</name>
    <dbReference type="NCBI Taxonomy" id="130081"/>
    <lineage>
        <taxon>Eukaryota</taxon>
        <taxon>Rhodophyta</taxon>
        <taxon>Bangiophyceae</taxon>
        <taxon>Galdieriales</taxon>
        <taxon>Galdieriaceae</taxon>
        <taxon>Galdieria</taxon>
    </lineage>
</organism>
<name>M2VUA0_GALSU</name>
<dbReference type="SMART" id="SM00356">
    <property type="entry name" value="ZnF_C3H1"/>
    <property type="match status" value="2"/>
</dbReference>
<evidence type="ECO:0000256" key="1">
    <source>
        <dbReference type="ARBA" id="ARBA00022723"/>
    </source>
</evidence>
<feature type="region of interest" description="Disordered" evidence="6">
    <location>
        <begin position="111"/>
        <end position="145"/>
    </location>
</feature>
<evidence type="ECO:0000313" key="8">
    <source>
        <dbReference type="EMBL" id="EME26766.1"/>
    </source>
</evidence>
<dbReference type="InterPro" id="IPR000571">
    <property type="entry name" value="Znf_CCCH"/>
</dbReference>
<feature type="zinc finger region" description="C3H1-type" evidence="5">
    <location>
        <begin position="202"/>
        <end position="230"/>
    </location>
</feature>
<dbReference type="EMBL" id="KB454543">
    <property type="protein sequence ID" value="EME26766.1"/>
    <property type="molecule type" value="Genomic_DNA"/>
</dbReference>
<dbReference type="KEGG" id="gsl:Gasu_56630"/>
<evidence type="ECO:0000313" key="9">
    <source>
        <dbReference type="Proteomes" id="UP000030680"/>
    </source>
</evidence>
<dbReference type="GO" id="GO:0003729">
    <property type="term" value="F:mRNA binding"/>
    <property type="evidence" value="ECO:0007669"/>
    <property type="project" value="InterPro"/>
</dbReference>
<dbReference type="Gramene" id="EME26766">
    <property type="protein sequence ID" value="EME26766"/>
    <property type="gene ID" value="Gasu_56630"/>
</dbReference>
<feature type="domain" description="C3H1-type" evidence="7">
    <location>
        <begin position="164"/>
        <end position="192"/>
    </location>
</feature>
<dbReference type="RefSeq" id="XP_005703286.1">
    <property type="nucleotide sequence ID" value="XM_005703229.1"/>
</dbReference>
<dbReference type="PANTHER" id="PTHR12547">
    <property type="entry name" value="CCCH ZINC FINGER/TIS11-RELATED"/>
    <property type="match status" value="1"/>
</dbReference>
<dbReference type="AlphaFoldDB" id="M2VUA0"/>
<dbReference type="PROSITE" id="PS50103">
    <property type="entry name" value="ZF_C3H1"/>
    <property type="match status" value="2"/>
</dbReference>
<feature type="domain" description="C3H1-type" evidence="7">
    <location>
        <begin position="202"/>
        <end position="230"/>
    </location>
</feature>
<dbReference type="FunFam" id="4.10.1000.10:FF:000018">
    <property type="entry name" value="Zinc finger protein"/>
    <property type="match status" value="1"/>
</dbReference>
<keyword evidence="4 5" id="KW-0862">Zinc</keyword>
<keyword evidence="3 5" id="KW-0863">Zinc-finger</keyword>
<feature type="compositionally biased region" description="Basic and acidic residues" evidence="6">
    <location>
        <begin position="128"/>
        <end position="141"/>
    </location>
</feature>
<dbReference type="GeneID" id="17085722"/>
<dbReference type="Pfam" id="PF00642">
    <property type="entry name" value="zf-CCCH"/>
    <property type="match status" value="2"/>
</dbReference>
<dbReference type="InterPro" id="IPR036855">
    <property type="entry name" value="Znf_CCCH_sf"/>
</dbReference>
<dbReference type="Gene3D" id="4.10.1000.10">
    <property type="entry name" value="Zinc finger, CCCH-type"/>
    <property type="match status" value="2"/>
</dbReference>
<dbReference type="SUPFAM" id="SSF90229">
    <property type="entry name" value="CCCH zinc finger"/>
    <property type="match status" value="2"/>
</dbReference>
<dbReference type="PANTHER" id="PTHR12547:SF18">
    <property type="entry name" value="PROTEIN TIS11"/>
    <property type="match status" value="1"/>
</dbReference>
<evidence type="ECO:0000256" key="6">
    <source>
        <dbReference type="SAM" id="MobiDB-lite"/>
    </source>
</evidence>
<reference evidence="9" key="1">
    <citation type="journal article" date="2013" name="Science">
        <title>Gene transfer from bacteria and archaea facilitated evolution of an extremophilic eukaryote.</title>
        <authorList>
            <person name="Schonknecht G."/>
            <person name="Chen W.H."/>
            <person name="Ternes C.M."/>
            <person name="Barbier G.G."/>
            <person name="Shrestha R.P."/>
            <person name="Stanke M."/>
            <person name="Brautigam A."/>
            <person name="Baker B.J."/>
            <person name="Banfield J.F."/>
            <person name="Garavito R.M."/>
            <person name="Carr K."/>
            <person name="Wilkerson C."/>
            <person name="Rensing S.A."/>
            <person name="Gagneul D."/>
            <person name="Dickenson N.E."/>
            <person name="Oesterhelt C."/>
            <person name="Lercher M.J."/>
            <person name="Weber A.P."/>
        </authorList>
    </citation>
    <scope>NUCLEOTIDE SEQUENCE [LARGE SCALE GENOMIC DNA]</scope>
    <source>
        <strain evidence="9">074W</strain>
    </source>
</reference>
<dbReference type="OrthoDB" id="410307at2759"/>
<accession>M2VUA0</accession>
<evidence type="ECO:0000256" key="2">
    <source>
        <dbReference type="ARBA" id="ARBA00022737"/>
    </source>
</evidence>
<dbReference type="FunFam" id="4.10.1000.10:FF:000001">
    <property type="entry name" value="zinc finger CCCH domain-containing protein 15-like"/>
    <property type="match status" value="1"/>
</dbReference>
<evidence type="ECO:0000256" key="5">
    <source>
        <dbReference type="PROSITE-ProRule" id="PRU00723"/>
    </source>
</evidence>
<gene>
    <name evidence="8" type="ORF">Gasu_56630</name>
</gene>
<dbReference type="eggNOG" id="KOG1677">
    <property type="taxonomic scope" value="Eukaryota"/>
</dbReference>
<keyword evidence="2" id="KW-0677">Repeat</keyword>
<dbReference type="GO" id="GO:0008270">
    <property type="term" value="F:zinc ion binding"/>
    <property type="evidence" value="ECO:0007669"/>
    <property type="project" value="UniProtKB-KW"/>
</dbReference>
<dbReference type="STRING" id="130081.M2VUA0"/>
<evidence type="ECO:0000256" key="3">
    <source>
        <dbReference type="ARBA" id="ARBA00022771"/>
    </source>
</evidence>
<sequence length="278" mass="31955">MGFPEAGSCYGNKVKAAPLSWEATSIESEPNRKGFLENLDQSLSLHVEGLSLSQLNWKTTERYSFGSFETTELEEEPQVIQSCKLEEYEQEKDKTNKLTKENVSLRRLRGDQVDPAQESRTYVGHPADGYEREEPNAEFKKQSSTNNASFMSDSLVSVAERNTLYKTELCRSFMETGFCRYGVKCQFAHGTEELRQVKRHPKYKTRYCRNFMKEGNCPYGSRCRFIHRRRGSFDGLETDLLYAVEGLLPAKRSTSPRSRLPIFQKLQEECAEDIESAE</sequence>
<proteinExistence type="predicted"/>
<feature type="zinc finger region" description="C3H1-type" evidence="5">
    <location>
        <begin position="164"/>
        <end position="192"/>
    </location>
</feature>
<keyword evidence="1 5" id="KW-0479">Metal-binding</keyword>
<protein>
    <submittedName>
        <fullName evidence="8">Zinc finger protein</fullName>
    </submittedName>
</protein>